<name>A0A7C4H5F7_STAMA</name>
<gene>
    <name evidence="3" type="ORF">ENU14_02175</name>
</gene>
<dbReference type="EMBL" id="DTBJ01000016">
    <property type="protein sequence ID" value="HGM58379.1"/>
    <property type="molecule type" value="Genomic_DNA"/>
</dbReference>
<dbReference type="PRINTS" id="PR01713">
    <property type="entry name" value="NUCEPIMERASE"/>
</dbReference>
<dbReference type="Gene3D" id="3.40.50.720">
    <property type="entry name" value="NAD(P)-binding Rossmann-like Domain"/>
    <property type="match status" value="1"/>
</dbReference>
<dbReference type="Pfam" id="PF01370">
    <property type="entry name" value="Epimerase"/>
    <property type="match status" value="1"/>
</dbReference>
<comment type="caution">
    <text evidence="3">The sequence shown here is derived from an EMBL/GenBank/DDBJ whole genome shotgun (WGS) entry which is preliminary data.</text>
</comment>
<dbReference type="PANTHER" id="PTHR43000">
    <property type="entry name" value="DTDP-D-GLUCOSE 4,6-DEHYDRATASE-RELATED"/>
    <property type="match status" value="1"/>
</dbReference>
<accession>A0A7C4H5F7</accession>
<dbReference type="Gene3D" id="3.90.25.10">
    <property type="entry name" value="UDP-galactose 4-epimerase, domain 1"/>
    <property type="match status" value="1"/>
</dbReference>
<comment type="similarity">
    <text evidence="1">Belongs to the NAD(P)-dependent epimerase/dehydratase family.</text>
</comment>
<organism evidence="3">
    <name type="scientific">Staphylothermus marinus</name>
    <dbReference type="NCBI Taxonomy" id="2280"/>
    <lineage>
        <taxon>Archaea</taxon>
        <taxon>Thermoproteota</taxon>
        <taxon>Thermoprotei</taxon>
        <taxon>Desulfurococcales</taxon>
        <taxon>Desulfurococcaceae</taxon>
        <taxon>Staphylothermus</taxon>
    </lineage>
</organism>
<dbReference type="InterPro" id="IPR001509">
    <property type="entry name" value="Epimerase_deHydtase"/>
</dbReference>
<evidence type="ECO:0000313" key="3">
    <source>
        <dbReference type="EMBL" id="HGM58379.1"/>
    </source>
</evidence>
<dbReference type="PROSITE" id="PS51257">
    <property type="entry name" value="PROKAR_LIPOPROTEIN"/>
    <property type="match status" value="1"/>
</dbReference>
<dbReference type="AlphaFoldDB" id="A0A7C4H5F7"/>
<evidence type="ECO:0000259" key="2">
    <source>
        <dbReference type="Pfam" id="PF01370"/>
    </source>
</evidence>
<reference evidence="3" key="1">
    <citation type="journal article" date="2020" name="mSystems">
        <title>Genome- and Community-Level Interaction Insights into Carbon Utilization and Element Cycling Functions of Hydrothermarchaeota in Hydrothermal Sediment.</title>
        <authorList>
            <person name="Zhou Z."/>
            <person name="Liu Y."/>
            <person name="Xu W."/>
            <person name="Pan J."/>
            <person name="Luo Z.H."/>
            <person name="Li M."/>
        </authorList>
    </citation>
    <scope>NUCLEOTIDE SEQUENCE [LARGE SCALE GENOMIC DNA]</scope>
    <source>
        <strain evidence="3">SpSt-642</strain>
    </source>
</reference>
<dbReference type="InterPro" id="IPR036291">
    <property type="entry name" value="NAD(P)-bd_dom_sf"/>
</dbReference>
<sequence length="309" mass="35203">MEILLKIIITGGAGFIGSCVVKRLIKDKHDLIIIDDLSSSTLDSLKNVFDRIVFVNENVLNIDRIEDYFKKTDIVIHLAAIPSVEESIRNPVRVFQVNTLGTLYLLELCRKHDIDRFIYASSASVYGNPIYIPIDEEHPCNPLSIYGVSKYSSELLVLNYYRNYGLKYTILRLFNVYGPGMKDGVIYHFIRNMLLSKEIVIYGDGRQTRDFIYVDDVSEAIHCVINYPRNNVYNIGSGQGISINQLFNKVRSILGLNVEPVYKPSRTGDIEHSIANINRAINEIGWRPKTSLEDGLVKTIEYFKQKLGV</sequence>
<proteinExistence type="inferred from homology"/>
<dbReference type="SUPFAM" id="SSF51735">
    <property type="entry name" value="NAD(P)-binding Rossmann-fold domains"/>
    <property type="match status" value="1"/>
</dbReference>
<feature type="domain" description="NAD-dependent epimerase/dehydratase" evidence="2">
    <location>
        <begin position="7"/>
        <end position="236"/>
    </location>
</feature>
<protein>
    <submittedName>
        <fullName evidence="3">NAD-dependent epimerase/dehydratase family protein</fullName>
    </submittedName>
</protein>
<evidence type="ECO:0000256" key="1">
    <source>
        <dbReference type="ARBA" id="ARBA00007637"/>
    </source>
</evidence>